<dbReference type="EMBL" id="AZEY01000079">
    <property type="protein sequence ID" value="KRL64830.1"/>
    <property type="molecule type" value="Genomic_DNA"/>
</dbReference>
<evidence type="ECO:0000313" key="1">
    <source>
        <dbReference type="EMBL" id="KRL64830.1"/>
    </source>
</evidence>
<reference evidence="1 2" key="1">
    <citation type="journal article" date="2015" name="Genome Announc.">
        <title>Expanding the biotechnology potential of lactobacilli through comparative genomics of 213 strains and associated genera.</title>
        <authorList>
            <person name="Sun Z."/>
            <person name="Harris H.M."/>
            <person name="McCann A."/>
            <person name="Guo C."/>
            <person name="Argimon S."/>
            <person name="Zhang W."/>
            <person name="Yang X."/>
            <person name="Jeffery I.B."/>
            <person name="Cooney J.C."/>
            <person name="Kagawa T.F."/>
            <person name="Liu W."/>
            <person name="Song Y."/>
            <person name="Salvetti E."/>
            <person name="Wrobel A."/>
            <person name="Rasinkangas P."/>
            <person name="Parkhill J."/>
            <person name="Rea M.C."/>
            <person name="O'Sullivan O."/>
            <person name="Ritari J."/>
            <person name="Douillard F.P."/>
            <person name="Paul Ross R."/>
            <person name="Yang R."/>
            <person name="Briner A.E."/>
            <person name="Felis G.E."/>
            <person name="de Vos W.M."/>
            <person name="Barrangou R."/>
            <person name="Klaenhammer T.R."/>
            <person name="Caufield P.W."/>
            <person name="Cui Y."/>
            <person name="Zhang H."/>
            <person name="O'Toole P.W."/>
        </authorList>
    </citation>
    <scope>NUCLEOTIDE SEQUENCE [LARGE SCALE GENOMIC DNA]</scope>
    <source>
        <strain evidence="1 2">DSM 14421</strain>
    </source>
</reference>
<comment type="caution">
    <text evidence="1">The sequence shown here is derived from an EMBL/GenBank/DDBJ whole genome shotgun (WGS) entry which is preliminary data.</text>
</comment>
<dbReference type="InterPro" id="IPR016477">
    <property type="entry name" value="Fructo-/Ketosamine-3-kinase"/>
</dbReference>
<dbReference type="PANTHER" id="PTHR12149:SF8">
    <property type="entry name" value="PROTEIN-RIBULOSAMINE 3-KINASE"/>
    <property type="match status" value="1"/>
</dbReference>
<organism evidence="1 2">
    <name type="scientific">Lentilactobacillus diolivorans DSM 14421</name>
    <dbReference type="NCBI Taxonomy" id="1423739"/>
    <lineage>
        <taxon>Bacteria</taxon>
        <taxon>Bacillati</taxon>
        <taxon>Bacillota</taxon>
        <taxon>Bacilli</taxon>
        <taxon>Lactobacillales</taxon>
        <taxon>Lactobacillaceae</taxon>
        <taxon>Lentilactobacillus</taxon>
    </lineage>
</organism>
<proteinExistence type="predicted"/>
<dbReference type="InterPro" id="IPR011009">
    <property type="entry name" value="Kinase-like_dom_sf"/>
</dbReference>
<dbReference type="SUPFAM" id="SSF56112">
    <property type="entry name" value="Protein kinase-like (PK-like)"/>
    <property type="match status" value="1"/>
</dbReference>
<dbReference type="GO" id="GO:0016301">
    <property type="term" value="F:kinase activity"/>
    <property type="evidence" value="ECO:0007669"/>
    <property type="project" value="UniProtKB-KW"/>
</dbReference>
<keyword evidence="1" id="KW-0808">Transferase</keyword>
<dbReference type="PANTHER" id="PTHR12149">
    <property type="entry name" value="FRUCTOSAMINE 3 KINASE-RELATED PROTEIN"/>
    <property type="match status" value="1"/>
</dbReference>
<gene>
    <name evidence="1" type="ORF">FC85_GL000614</name>
</gene>
<accession>A0A0R1S8V0</accession>
<evidence type="ECO:0000313" key="2">
    <source>
        <dbReference type="Proteomes" id="UP000052013"/>
    </source>
</evidence>
<protein>
    <submittedName>
        <fullName evidence="1">Fructosamine-3-kinase</fullName>
    </submittedName>
</protein>
<name>A0A0R1S8V0_9LACO</name>
<dbReference type="Proteomes" id="UP000052013">
    <property type="component" value="Unassembled WGS sequence"/>
</dbReference>
<sequence length="225" mass="26667">MRLLSETVSVPKVLDWGEFENDAYLLLSYVDHQRSGDQYKLGKQLAQLHKRKSPNRQFGFEEDFTMGTYTANNQWRPDWKSFFIDQRLNDLKKIIENRDLWTHDMENMYARSIKRFKKLMTTHQASPSLLHGDLWSGNFMFDLTGNPVLIDPAVFYGDREFDLGITHVFGGFNQDFYKGYQDEYPLSKGYEQRIPFYQLYYLMFHLSQFGSGYQDSVIQILQTLQ</sequence>
<dbReference type="Gene3D" id="3.90.1200.10">
    <property type="match status" value="1"/>
</dbReference>
<dbReference type="AlphaFoldDB" id="A0A0R1S8V0"/>
<dbReference type="PATRIC" id="fig|1423739.3.peg.643"/>
<dbReference type="Pfam" id="PF03881">
    <property type="entry name" value="Fructosamin_kin"/>
    <property type="match status" value="1"/>
</dbReference>
<keyword evidence="1" id="KW-0418">Kinase</keyword>